<keyword evidence="3" id="KW-1185">Reference proteome</keyword>
<dbReference type="PROSITE" id="PS51257">
    <property type="entry name" value="PROKAR_LIPOPROTEIN"/>
    <property type="match status" value="1"/>
</dbReference>
<protein>
    <submittedName>
        <fullName evidence="2">Uncharacterized protein</fullName>
    </submittedName>
</protein>
<accession>A0A9N8HFF2</accession>
<dbReference type="Proteomes" id="UP001153069">
    <property type="component" value="Unassembled WGS sequence"/>
</dbReference>
<keyword evidence="1" id="KW-0732">Signal</keyword>
<gene>
    <name evidence="2" type="ORF">SEMRO_433_G141790.1</name>
</gene>
<evidence type="ECO:0000313" key="3">
    <source>
        <dbReference type="Proteomes" id="UP001153069"/>
    </source>
</evidence>
<comment type="caution">
    <text evidence="2">The sequence shown here is derived from an EMBL/GenBank/DDBJ whole genome shotgun (WGS) entry which is preliminary data.</text>
</comment>
<evidence type="ECO:0000313" key="2">
    <source>
        <dbReference type="EMBL" id="CAB9510355.1"/>
    </source>
</evidence>
<dbReference type="AlphaFoldDB" id="A0A9N8HFF2"/>
<dbReference type="OrthoDB" id="10618148at2759"/>
<feature type="chain" id="PRO_5040264514" evidence="1">
    <location>
        <begin position="25"/>
        <end position="379"/>
    </location>
</feature>
<reference evidence="2" key="1">
    <citation type="submission" date="2020-06" db="EMBL/GenBank/DDBJ databases">
        <authorList>
            <consortium name="Plant Systems Biology data submission"/>
        </authorList>
    </citation>
    <scope>NUCLEOTIDE SEQUENCE</scope>
    <source>
        <strain evidence="2">D6</strain>
    </source>
</reference>
<sequence length="379" mass="42510">MKTYFPLFSPFALLACLRLQTVASFDDFYFPDHEEEWRMMSQNGTRRVFNFGIGSLSSWASRQTTATTSPFDSPPSIAPAFPGAVGGLVREFGIEAYGACFNWAPATVRPCFPDFEDCSAPVTGFFFEIFEEEWKSLRDREDIYDLLEVSPNSPRPEGLDPDGYYFTWASRTYDPREPACANSPDTLVSQAYWDSIIAGIMAWDGQLLNSGRYTWDLMAELEETPGFASKVHQSPSLSLEERRNLAVELVKSTKQSVLQWVDDRRCPLNGNTIITPISELSTEVLEEEPIEAAAIGTVSPPFSDAFHAFIDEILIEGGWEFGALNSIHNRMDACTFVDPNGRGDWTTNLYYDDFVGFWTVPTGLEESEVTEESVSPNLP</sequence>
<dbReference type="EMBL" id="CAICTM010000432">
    <property type="protein sequence ID" value="CAB9510355.1"/>
    <property type="molecule type" value="Genomic_DNA"/>
</dbReference>
<proteinExistence type="predicted"/>
<feature type="signal peptide" evidence="1">
    <location>
        <begin position="1"/>
        <end position="24"/>
    </location>
</feature>
<evidence type="ECO:0000256" key="1">
    <source>
        <dbReference type="SAM" id="SignalP"/>
    </source>
</evidence>
<organism evidence="2 3">
    <name type="scientific">Seminavis robusta</name>
    <dbReference type="NCBI Taxonomy" id="568900"/>
    <lineage>
        <taxon>Eukaryota</taxon>
        <taxon>Sar</taxon>
        <taxon>Stramenopiles</taxon>
        <taxon>Ochrophyta</taxon>
        <taxon>Bacillariophyta</taxon>
        <taxon>Bacillariophyceae</taxon>
        <taxon>Bacillariophycidae</taxon>
        <taxon>Naviculales</taxon>
        <taxon>Naviculaceae</taxon>
        <taxon>Seminavis</taxon>
    </lineage>
</organism>
<name>A0A9N8HFF2_9STRA</name>